<name>A0ABS8NGL5_9BACT</name>
<reference evidence="3" key="1">
    <citation type="submission" date="2021-11" db="EMBL/GenBank/DDBJ databases">
        <title>Genome sequence.</title>
        <authorList>
            <person name="Sun Q."/>
        </authorList>
    </citation>
    <scope>NUCLEOTIDE SEQUENCE</scope>
    <source>
        <strain evidence="3">JC740</strain>
    </source>
</reference>
<organism evidence="3 4">
    <name type="scientific">Rhodopirellula halodulae</name>
    <dbReference type="NCBI Taxonomy" id="2894198"/>
    <lineage>
        <taxon>Bacteria</taxon>
        <taxon>Pseudomonadati</taxon>
        <taxon>Planctomycetota</taxon>
        <taxon>Planctomycetia</taxon>
        <taxon>Pirellulales</taxon>
        <taxon>Pirellulaceae</taxon>
        <taxon>Rhodopirellula</taxon>
    </lineage>
</organism>
<evidence type="ECO:0000256" key="1">
    <source>
        <dbReference type="SAM" id="Coils"/>
    </source>
</evidence>
<keyword evidence="1" id="KW-0175">Coiled coil</keyword>
<dbReference type="EMBL" id="JAJKFW010000022">
    <property type="protein sequence ID" value="MCC9642694.1"/>
    <property type="molecule type" value="Genomic_DNA"/>
</dbReference>
<comment type="caution">
    <text evidence="3">The sequence shown here is derived from an EMBL/GenBank/DDBJ whole genome shotgun (WGS) entry which is preliminary data.</text>
</comment>
<dbReference type="RefSeq" id="WP_230273586.1">
    <property type="nucleotide sequence ID" value="NZ_JAJKFW010000022.1"/>
</dbReference>
<sequence>MPLRSSRALLTVVGIIWGLSAGAEVGCAQVVQLPSVRRFSSTGGMLIPDRGTGTFGGGSSYQSGRASRRGLSPGTAVGGSARAGGVSVSATIIDLEEMDRQILGDDPRSFAAKSSTEQTIADAKALVQNARRLLKDGERLRAQGAYELALHRLSRLVKDLSPSSKSSASTERSKAADPHYMFAYAKREYAHHFGQLPAWIASPNDRLRARASAHAGEVKW</sequence>
<evidence type="ECO:0000313" key="4">
    <source>
        <dbReference type="Proteomes" id="UP001430306"/>
    </source>
</evidence>
<evidence type="ECO:0000256" key="2">
    <source>
        <dbReference type="SAM" id="MobiDB-lite"/>
    </source>
</evidence>
<dbReference type="Proteomes" id="UP001430306">
    <property type="component" value="Unassembled WGS sequence"/>
</dbReference>
<gene>
    <name evidence="3" type="ORF">LOC71_10435</name>
</gene>
<keyword evidence="4" id="KW-1185">Reference proteome</keyword>
<proteinExistence type="predicted"/>
<feature type="coiled-coil region" evidence="1">
    <location>
        <begin position="113"/>
        <end position="140"/>
    </location>
</feature>
<protein>
    <submittedName>
        <fullName evidence="3">Uncharacterized protein</fullName>
    </submittedName>
</protein>
<accession>A0ABS8NGL5</accession>
<feature type="region of interest" description="Disordered" evidence="2">
    <location>
        <begin position="50"/>
        <end position="78"/>
    </location>
</feature>
<evidence type="ECO:0000313" key="3">
    <source>
        <dbReference type="EMBL" id="MCC9642694.1"/>
    </source>
</evidence>